<proteinExistence type="predicted"/>
<dbReference type="InterPro" id="IPR046112">
    <property type="entry name" value="DUF6049"/>
</dbReference>
<gene>
    <name evidence="3" type="ORF">GIS00_15260</name>
</gene>
<dbReference type="Pfam" id="PF19516">
    <property type="entry name" value="DUF6049"/>
    <property type="match status" value="1"/>
</dbReference>
<dbReference type="EMBL" id="WLYK01000005">
    <property type="protein sequence ID" value="MTD15300.1"/>
    <property type="molecule type" value="Genomic_DNA"/>
</dbReference>
<feature type="region of interest" description="Disordered" evidence="1">
    <location>
        <begin position="856"/>
        <end position="921"/>
    </location>
</feature>
<keyword evidence="2" id="KW-1133">Transmembrane helix</keyword>
<evidence type="ECO:0000256" key="2">
    <source>
        <dbReference type="SAM" id="Phobius"/>
    </source>
</evidence>
<feature type="transmembrane region" description="Helical" evidence="2">
    <location>
        <begin position="824"/>
        <end position="846"/>
    </location>
</feature>
<keyword evidence="2" id="KW-0812">Transmembrane</keyword>
<dbReference type="AlphaFoldDB" id="A0A7K1FMJ6"/>
<keyword evidence="4" id="KW-1185">Reference proteome</keyword>
<evidence type="ECO:0000313" key="3">
    <source>
        <dbReference type="EMBL" id="MTD15300.1"/>
    </source>
</evidence>
<dbReference type="Proteomes" id="UP000460221">
    <property type="component" value="Unassembled WGS sequence"/>
</dbReference>
<feature type="compositionally biased region" description="Low complexity" evidence="1">
    <location>
        <begin position="379"/>
        <end position="420"/>
    </location>
</feature>
<organism evidence="3 4">
    <name type="scientific">Nakamurella alba</name>
    <dbReference type="NCBI Taxonomy" id="2665158"/>
    <lineage>
        <taxon>Bacteria</taxon>
        <taxon>Bacillati</taxon>
        <taxon>Actinomycetota</taxon>
        <taxon>Actinomycetes</taxon>
        <taxon>Nakamurellales</taxon>
        <taxon>Nakamurellaceae</taxon>
        <taxon>Nakamurella</taxon>
    </lineage>
</organism>
<reference evidence="3 4" key="1">
    <citation type="submission" date="2019-11" db="EMBL/GenBank/DDBJ databases">
        <authorList>
            <person name="Jiang L.-Q."/>
        </authorList>
    </citation>
    <scope>NUCLEOTIDE SEQUENCE [LARGE SCALE GENOMIC DNA]</scope>
    <source>
        <strain evidence="3 4">YIM 132087</strain>
    </source>
</reference>
<evidence type="ECO:0000256" key="1">
    <source>
        <dbReference type="SAM" id="MobiDB-lite"/>
    </source>
</evidence>
<feature type="compositionally biased region" description="Low complexity" evidence="1">
    <location>
        <begin position="308"/>
        <end position="358"/>
    </location>
</feature>
<comment type="caution">
    <text evidence="3">The sequence shown here is derived from an EMBL/GenBank/DDBJ whole genome shotgun (WGS) entry which is preliminary data.</text>
</comment>
<protein>
    <submittedName>
        <fullName evidence="3">Uncharacterized protein</fullName>
    </submittedName>
</protein>
<feature type="region of interest" description="Disordered" evidence="1">
    <location>
        <begin position="294"/>
        <end position="430"/>
    </location>
</feature>
<feature type="compositionally biased region" description="Low complexity" evidence="1">
    <location>
        <begin position="871"/>
        <end position="882"/>
    </location>
</feature>
<dbReference type="RefSeq" id="WP_154769241.1">
    <property type="nucleotide sequence ID" value="NZ_WLYK01000005.1"/>
</dbReference>
<accession>A0A7K1FMJ6</accession>
<evidence type="ECO:0000313" key="4">
    <source>
        <dbReference type="Proteomes" id="UP000460221"/>
    </source>
</evidence>
<name>A0A7K1FMJ6_9ACTN</name>
<keyword evidence="2" id="KW-0472">Membrane</keyword>
<sequence>MTPVRPRGIRQRRVRSGRKAVLLLLGCLLAPLLLGAAPGRVAPAITAAPLGTYAGTLSFDVMSMTPEVVTAQDAGTLTITGSITNTGDLPVSGLDYRFQRGAVLPDSASLEQEIADPSQPLLVVTRTDPLTVGQDALGPGESTDFTAEVALTGDGADALGIDTPGVFPLMLNVNGYLDDGDSRLAARVGELHVLITVLSLPAGTRTPEAGQAPAPTLHPVPTSVIWSLVDRPHLGINGIFLDDDLVSAISTGGRLDTILEALEAQRGSAAGDPATLVVDPALLDELDRMSAGYRVTADRNSPQPALTPVPGTTPVTSTTTTPPTTPTTGASAPGSSGSAPPTATSYSGGVPSGASAGPNGVTGSATSPAATGPDPSTGAGAPATTESPSTPGTGTGAPTTGTPTTGIPTTTTSTSSTAAPVPEIPGTVAGTGQAEATAFLGRLREVTEGMPVIVLPYGDPDLGSMIDAGLTGQLGVLVGRGGEVARRVLGGDVRTTTAYPEDGLATPGTLSVLRTLGYSSAVLDASGLRSDDDVGTVASVAAGGGRTLRTTVTGTAGSSLAAGLVNGTAIAPVELNTDLARLVQTSFAGNGDQLVVALPRRGTAPSSASLLSVLVEAGVLGAAALPGDADPIGTAPPAATADGAPEQLPADYMATAVDVLTGIDDARTVLTPVGGVGAADPEDVFGPLESAMGTVFSTAARTDPTAGTKVLRTASQTLTDLQAGVKLNVLGEYTLASNTSPLIVTVRNDLPYNAMVQLQVGDATRYGLTVKVPAAQRLLAGRNQQVRIETEVTRSGSFSIELGLATPAGKAWGQAQEVKVSSSAYGLVTILIIVIAGAVLLVMVVFRIAQRVRAARAPAGGAADGDDAPEDTAGTGAAGIATHSADPDGEPMVQSMEPEPGGSPATAEPATDEPGTGGDRR</sequence>